<dbReference type="RefSeq" id="WP_180909666.1">
    <property type="nucleotide sequence ID" value="NZ_CAIJDP010000079.1"/>
</dbReference>
<evidence type="ECO:0000313" key="1">
    <source>
        <dbReference type="EMBL" id="CAD0006561.1"/>
    </source>
</evidence>
<protein>
    <submittedName>
        <fullName evidence="1">Uncharacterized protein</fullName>
    </submittedName>
</protein>
<dbReference type="Proteomes" id="UP000530060">
    <property type="component" value="Unassembled WGS sequence"/>
</dbReference>
<gene>
    <name evidence="1" type="ORF">FLAT13_03344</name>
</gene>
<proteinExistence type="predicted"/>
<evidence type="ECO:0000313" key="2">
    <source>
        <dbReference type="Proteomes" id="UP000530060"/>
    </source>
</evidence>
<organism evidence="1 2">
    <name type="scientific">Flavobacterium salmonis</name>
    <dbReference type="NCBI Taxonomy" id="2654844"/>
    <lineage>
        <taxon>Bacteria</taxon>
        <taxon>Pseudomonadati</taxon>
        <taxon>Bacteroidota</taxon>
        <taxon>Flavobacteriia</taxon>
        <taxon>Flavobacteriales</taxon>
        <taxon>Flavobacteriaceae</taxon>
        <taxon>Flavobacterium</taxon>
    </lineage>
</organism>
<keyword evidence="2" id="KW-1185">Reference proteome</keyword>
<name>A0A6V6Z466_9FLAO</name>
<sequence length="56" mass="6533">MKTQNTSQKVTKTELMHLLDVSYPTARKEYQIILDSLGLKRKYLMISDLIAYKILS</sequence>
<dbReference type="AlphaFoldDB" id="A0A6V6Z466"/>
<accession>A0A6V6Z466</accession>
<dbReference type="EMBL" id="CAIJDP010000079">
    <property type="protein sequence ID" value="CAD0006561.1"/>
    <property type="molecule type" value="Genomic_DNA"/>
</dbReference>
<comment type="caution">
    <text evidence="1">The sequence shown here is derived from an EMBL/GenBank/DDBJ whole genome shotgun (WGS) entry which is preliminary data.</text>
</comment>
<reference evidence="1 2" key="1">
    <citation type="submission" date="2020-06" db="EMBL/GenBank/DDBJ databases">
        <authorList>
            <person name="Criscuolo A."/>
        </authorList>
    </citation>
    <scope>NUCLEOTIDE SEQUENCE [LARGE SCALE GENOMIC DNA]</scope>
    <source>
        <strain evidence="2">CIP 111411</strain>
    </source>
</reference>